<evidence type="ECO:0000256" key="3">
    <source>
        <dbReference type="ARBA" id="ARBA00022452"/>
    </source>
</evidence>
<dbReference type="AlphaFoldDB" id="A0A7W7INY0"/>
<gene>
    <name evidence="10" type="ORF">HNP32_001567</name>
</gene>
<keyword evidence="4 7" id="KW-0626">Porin</keyword>
<evidence type="ECO:0000256" key="8">
    <source>
        <dbReference type="SAM" id="Coils"/>
    </source>
</evidence>
<protein>
    <recommendedName>
        <fullName evidence="7">Porin</fullName>
    </recommendedName>
</protein>
<feature type="compositionally biased region" description="Low complexity" evidence="9">
    <location>
        <begin position="60"/>
        <end position="89"/>
    </location>
</feature>
<keyword evidence="5 7" id="KW-0472">Membrane</keyword>
<evidence type="ECO:0000313" key="11">
    <source>
        <dbReference type="Proteomes" id="UP000539957"/>
    </source>
</evidence>
<organism evidence="10 11">
    <name type="scientific">Brevundimonas bullata</name>
    <dbReference type="NCBI Taxonomy" id="13160"/>
    <lineage>
        <taxon>Bacteria</taxon>
        <taxon>Pseudomonadati</taxon>
        <taxon>Pseudomonadota</taxon>
        <taxon>Alphaproteobacteria</taxon>
        <taxon>Caulobacterales</taxon>
        <taxon>Caulobacteraceae</taxon>
        <taxon>Brevundimonas</taxon>
    </lineage>
</organism>
<reference evidence="10 11" key="1">
    <citation type="submission" date="2020-08" db="EMBL/GenBank/DDBJ databases">
        <title>Functional genomics of gut bacteria from endangered species of beetles.</title>
        <authorList>
            <person name="Carlos-Shanley C."/>
        </authorList>
    </citation>
    <scope>NUCLEOTIDE SEQUENCE [LARGE SCALE GENOMIC DNA]</scope>
    <source>
        <strain evidence="10 11">S00123</strain>
    </source>
</reference>
<feature type="region of interest" description="Disordered" evidence="9">
    <location>
        <begin position="1"/>
        <end position="21"/>
    </location>
</feature>
<dbReference type="RefSeq" id="WP_184268727.1">
    <property type="nucleotide sequence ID" value="NZ_JACHKY010000002.1"/>
</dbReference>
<keyword evidence="7" id="KW-0406">Ion transport</keyword>
<keyword evidence="3 7" id="KW-1134">Transmembrane beta strand</keyword>
<evidence type="ECO:0000256" key="9">
    <source>
        <dbReference type="SAM" id="MobiDB-lite"/>
    </source>
</evidence>
<dbReference type="Pfam" id="PF02530">
    <property type="entry name" value="Porin_2"/>
    <property type="match status" value="1"/>
</dbReference>
<dbReference type="GO" id="GO:0006811">
    <property type="term" value="P:monoatomic ion transport"/>
    <property type="evidence" value="ECO:0007669"/>
    <property type="project" value="UniProtKB-KW"/>
</dbReference>
<dbReference type="GO" id="GO:0009279">
    <property type="term" value="C:cell outer membrane"/>
    <property type="evidence" value="ECO:0007669"/>
    <property type="project" value="UniProtKB-SubCell"/>
</dbReference>
<evidence type="ECO:0000256" key="6">
    <source>
        <dbReference type="ARBA" id="ARBA00023237"/>
    </source>
</evidence>
<dbReference type="EMBL" id="JACHKY010000002">
    <property type="protein sequence ID" value="MBB4797843.1"/>
    <property type="molecule type" value="Genomic_DNA"/>
</dbReference>
<name>A0A7W7INY0_9CAUL</name>
<dbReference type="GO" id="GO:0015288">
    <property type="term" value="F:porin activity"/>
    <property type="evidence" value="ECO:0007669"/>
    <property type="project" value="UniProtKB-KW"/>
</dbReference>
<keyword evidence="2 7" id="KW-0813">Transport</keyword>
<accession>A0A7W7INY0</accession>
<comment type="caution">
    <text evidence="10">The sequence shown here is derived from an EMBL/GenBank/DDBJ whole genome shotgun (WGS) entry which is preliminary data.</text>
</comment>
<feature type="region of interest" description="Disordered" evidence="9">
    <location>
        <begin position="60"/>
        <end position="94"/>
    </location>
</feature>
<evidence type="ECO:0000256" key="2">
    <source>
        <dbReference type="ARBA" id="ARBA00022448"/>
    </source>
</evidence>
<keyword evidence="7" id="KW-0812">Transmembrane</keyword>
<keyword evidence="11" id="KW-1185">Reference proteome</keyword>
<evidence type="ECO:0000256" key="1">
    <source>
        <dbReference type="ARBA" id="ARBA00009521"/>
    </source>
</evidence>
<keyword evidence="8" id="KW-0175">Coiled coil</keyword>
<evidence type="ECO:0000256" key="4">
    <source>
        <dbReference type="ARBA" id="ARBA00023114"/>
    </source>
</evidence>
<proteinExistence type="inferred from homology"/>
<keyword evidence="6 7" id="KW-0998">Cell outer membrane</keyword>
<evidence type="ECO:0000313" key="10">
    <source>
        <dbReference type="EMBL" id="MBB4797843.1"/>
    </source>
</evidence>
<comment type="function">
    <text evidence="7">Forms passive diffusion pores that allow small molecular weight hydrophilic materials across the outer membrane.</text>
</comment>
<dbReference type="SUPFAM" id="SSF56935">
    <property type="entry name" value="Porins"/>
    <property type="match status" value="1"/>
</dbReference>
<evidence type="ECO:0000256" key="5">
    <source>
        <dbReference type="ARBA" id="ARBA00023136"/>
    </source>
</evidence>
<comment type="subcellular location">
    <subcellularLocation>
        <location evidence="7">Cell outer membrane</location>
        <topology evidence="7">Multi-pass membrane protein</topology>
    </subcellularLocation>
</comment>
<sequence length="466" mass="48477">MSTQTQALGLERSNRCTGPPCSGRRALATEVAALRQAVAALQARIDAMEAAGRSLPSASDSAASAVASPGAAPTASWTTSASTTTGPPARNTIGDELTGAARADTAAPPNDPQLRGFIPIPGTGTMVKLSGFAKVNAIYDLGPAGNPDKLITSSIPIGGGDAHNANLDATATRFSFDVRRPSALGPLRFYLENDFYGGAGSTAFRLRQAHGQVGNTYAGYGYSAFTDSDALPETLDDEGPNAGALLRVAAIRQIWKLGGGATATLSVEDPSSELILGAGQASAQPAPDVVGAVRLQGSWGHVQTSAALRRLGYNQGDRHDGAFGYGLNLSGLFKLGGDFAMAGFTYGDGAARYFNDLGGSGYDGLIQPDGDLRTLSVYGGYLGYTRHWSPRWRSNLVGGMVVVERDALLAPTAFRSSGYGALNLIWAVSSTFSVGVEALYGRHELQNGQDADVTRLQASLKYDFVR</sequence>
<feature type="coiled-coil region" evidence="8">
    <location>
        <begin position="24"/>
        <end position="51"/>
    </location>
</feature>
<dbReference type="Proteomes" id="UP000539957">
    <property type="component" value="Unassembled WGS sequence"/>
</dbReference>
<dbReference type="GO" id="GO:0046930">
    <property type="term" value="C:pore complex"/>
    <property type="evidence" value="ECO:0007669"/>
    <property type="project" value="UniProtKB-KW"/>
</dbReference>
<dbReference type="InterPro" id="IPR003684">
    <property type="entry name" value="Porin_alphabac"/>
</dbReference>
<comment type="domain">
    <text evidence="7">Consists of 16-stranded beta-barrel sheets, with large surface-exposed loops, that form a transmembrane pore at the center of each barrel. The pore is partially ocluded by a peptide loop that folds into the pore lumen.</text>
</comment>
<evidence type="ECO:0000256" key="7">
    <source>
        <dbReference type="RuleBase" id="RU364005"/>
    </source>
</evidence>
<comment type="similarity">
    <text evidence="1 7">Belongs to the alphaproteobacteria porin family.</text>
</comment>